<dbReference type="RefSeq" id="XP_001839321.1">
    <property type="nucleotide sequence ID" value="XM_001839269.1"/>
</dbReference>
<reference evidence="2 3" key="1">
    <citation type="journal article" date="2010" name="Proc. Natl. Acad. Sci. U.S.A.">
        <title>Insights into evolution of multicellular fungi from the assembled chromosomes of the mushroom Coprinopsis cinerea (Coprinus cinereus).</title>
        <authorList>
            <person name="Stajich J.E."/>
            <person name="Wilke S.K."/>
            <person name="Ahren D."/>
            <person name="Au C.H."/>
            <person name="Birren B.W."/>
            <person name="Borodovsky M."/>
            <person name="Burns C."/>
            <person name="Canback B."/>
            <person name="Casselton L.A."/>
            <person name="Cheng C.K."/>
            <person name="Deng J."/>
            <person name="Dietrich F.S."/>
            <person name="Fargo D.C."/>
            <person name="Farman M.L."/>
            <person name="Gathman A.C."/>
            <person name="Goldberg J."/>
            <person name="Guigo R."/>
            <person name="Hoegger P.J."/>
            <person name="Hooker J.B."/>
            <person name="Huggins A."/>
            <person name="James T.Y."/>
            <person name="Kamada T."/>
            <person name="Kilaru S."/>
            <person name="Kodira C."/>
            <person name="Kues U."/>
            <person name="Kupfer D."/>
            <person name="Kwan H.S."/>
            <person name="Lomsadze A."/>
            <person name="Li W."/>
            <person name="Lilly W.W."/>
            <person name="Ma L.J."/>
            <person name="Mackey A.J."/>
            <person name="Manning G."/>
            <person name="Martin F."/>
            <person name="Muraguchi H."/>
            <person name="Natvig D.O."/>
            <person name="Palmerini H."/>
            <person name="Ramesh M.A."/>
            <person name="Rehmeyer C.J."/>
            <person name="Roe B.A."/>
            <person name="Shenoy N."/>
            <person name="Stanke M."/>
            <person name="Ter-Hovhannisyan V."/>
            <person name="Tunlid A."/>
            <person name="Velagapudi R."/>
            <person name="Vision T.J."/>
            <person name="Zeng Q."/>
            <person name="Zolan M.E."/>
            <person name="Pukkila P.J."/>
        </authorList>
    </citation>
    <scope>NUCLEOTIDE SEQUENCE [LARGE SCALE GENOMIC DNA]</scope>
    <source>
        <strain evidence="3">Okayama-7 / 130 / ATCC MYA-4618 / FGSC 9003</strain>
    </source>
</reference>
<feature type="compositionally biased region" description="Polar residues" evidence="1">
    <location>
        <begin position="152"/>
        <end position="172"/>
    </location>
</feature>
<organism evidence="2 3">
    <name type="scientific">Coprinopsis cinerea (strain Okayama-7 / 130 / ATCC MYA-4618 / FGSC 9003)</name>
    <name type="common">Inky cap fungus</name>
    <name type="synonym">Hormographiella aspergillata</name>
    <dbReference type="NCBI Taxonomy" id="240176"/>
    <lineage>
        <taxon>Eukaryota</taxon>
        <taxon>Fungi</taxon>
        <taxon>Dikarya</taxon>
        <taxon>Basidiomycota</taxon>
        <taxon>Agaricomycotina</taxon>
        <taxon>Agaricomycetes</taxon>
        <taxon>Agaricomycetidae</taxon>
        <taxon>Agaricales</taxon>
        <taxon>Agaricineae</taxon>
        <taxon>Psathyrellaceae</taxon>
        <taxon>Coprinopsis</taxon>
    </lineage>
</organism>
<dbReference type="InParanoid" id="A8P7A7"/>
<feature type="compositionally biased region" description="Polar residues" evidence="1">
    <location>
        <begin position="395"/>
        <end position="406"/>
    </location>
</feature>
<feature type="compositionally biased region" description="Low complexity" evidence="1">
    <location>
        <begin position="98"/>
        <end position="114"/>
    </location>
</feature>
<feature type="region of interest" description="Disordered" evidence="1">
    <location>
        <begin position="80"/>
        <end position="181"/>
    </location>
</feature>
<evidence type="ECO:0000256" key="1">
    <source>
        <dbReference type="SAM" id="MobiDB-lite"/>
    </source>
</evidence>
<keyword evidence="3" id="KW-1185">Reference proteome</keyword>
<feature type="compositionally biased region" description="Basic and acidic residues" evidence="1">
    <location>
        <begin position="255"/>
        <end position="267"/>
    </location>
</feature>
<sequence>MCGMANALPPSECHGHLWVVTGVRIRLDCVVVLRLHLVTPGANTYASGTWSYSPSLGTAPYQPRDVATAVGIYSTAPRVAPSLANQPNHGSNPHRRSQSVTSEGSSGGSTPLSSNAGSRPATPASDSGYSSASQSTSRSNSQLATSLPIPAASQSKEQEQSPATIVAPTTASAPHGPLADTSIVCDSSGEVQYFTSDNWEAAMAIEKKRKEEMRLQRKLKKEEQKRLAKEKAEQKQLEKERKEKEPKAQGKKRQRAMEKENDSDPAPKKRRSGKKAFPAPIPAYPLPEVLVSGSNAMVAAPAMSPPDLAHALQVATPASLDAAAPTTTGFSQPAPASRTTIASVVPPHAEDWTTPSTPTPPPPTASLDADSGRATPLDSIPAAVNINDDERDATEQPSNPATTTYQLEDEFNNPDTSTVDLSGDGLFIALGNMFGA</sequence>
<feature type="region of interest" description="Disordered" evidence="1">
    <location>
        <begin position="220"/>
        <end position="284"/>
    </location>
</feature>
<feature type="compositionally biased region" description="Basic and acidic residues" evidence="1">
    <location>
        <begin position="220"/>
        <end position="248"/>
    </location>
</feature>
<dbReference type="AlphaFoldDB" id="A8P7A7"/>
<dbReference type="Proteomes" id="UP000001861">
    <property type="component" value="Unassembled WGS sequence"/>
</dbReference>
<name>A8P7A7_COPC7</name>
<dbReference type="KEGG" id="cci:CC1G_08188"/>
<comment type="caution">
    <text evidence="2">The sequence shown here is derived from an EMBL/GenBank/DDBJ whole genome shotgun (WGS) entry which is preliminary data.</text>
</comment>
<dbReference type="EMBL" id="AACS02000005">
    <property type="protein sequence ID" value="EAU82437.1"/>
    <property type="molecule type" value="Genomic_DNA"/>
</dbReference>
<evidence type="ECO:0000313" key="2">
    <source>
        <dbReference type="EMBL" id="EAU82437.1"/>
    </source>
</evidence>
<evidence type="ECO:0000313" key="3">
    <source>
        <dbReference type="Proteomes" id="UP000001861"/>
    </source>
</evidence>
<accession>A8P7A7</accession>
<dbReference type="GeneID" id="6015931"/>
<dbReference type="OMA" id="TRTKHAR"/>
<feature type="region of interest" description="Disordered" evidence="1">
    <location>
        <begin position="323"/>
        <end position="418"/>
    </location>
</feature>
<protein>
    <submittedName>
        <fullName evidence="2">Uncharacterized protein</fullName>
    </submittedName>
</protein>
<gene>
    <name evidence="2" type="ORF">CC1G_08188</name>
</gene>
<dbReference type="VEuPathDB" id="FungiDB:CC1G_08188"/>
<proteinExistence type="predicted"/>
<feature type="compositionally biased region" description="Low complexity" evidence="1">
    <location>
        <begin position="125"/>
        <end position="141"/>
    </location>
</feature>